<comment type="caution">
    <text evidence="2">The sequence shown here is derived from an EMBL/GenBank/DDBJ whole genome shotgun (WGS) entry which is preliminary data.</text>
</comment>
<dbReference type="EMBL" id="VUJU01005171">
    <property type="protein sequence ID" value="KAF0752076.1"/>
    <property type="molecule type" value="Genomic_DNA"/>
</dbReference>
<accession>A0A6G0YA59</accession>
<name>A0A6G0YA59_APHCR</name>
<evidence type="ECO:0000313" key="2">
    <source>
        <dbReference type="EMBL" id="KAF0752076.1"/>
    </source>
</evidence>
<evidence type="ECO:0000313" key="3">
    <source>
        <dbReference type="Proteomes" id="UP000478052"/>
    </source>
</evidence>
<dbReference type="Proteomes" id="UP000478052">
    <property type="component" value="Unassembled WGS sequence"/>
</dbReference>
<dbReference type="OrthoDB" id="6619655at2759"/>
<proteinExistence type="predicted"/>
<dbReference type="AlphaFoldDB" id="A0A6G0YA59"/>
<sequence length="400" mass="44844">MVPKTGGSLALITILAGLSALGTLVGGVSNINGGSPIQLGKGVYLNPHKNGGSYTIIRKSGSKRTGSGLKKTKIIDNKKLILPNRVLYNFEIEKYAKFKKIRHFRGVYCIDRLPAAGPIRIKCAVVNLDFEKNKGTHWVCYKKSENHFGNLRPPPQLVKYFEGCVIQYNYERHQAYNTFNCGSELECHFFPPIEVGDKSEIGLLSMQPYNSIPNVENICDTPHIIHTNHPQPAKIKIPTGCYEIIVLESKIHIGVNFFSLSTNSSTLKCTMHCNSDIDLNVEDSIALLLGFNKRILPRNHRHESDRMVKIMNVNSIKVECNLALGSFDNGRQSHAIHEFYPIVPPGYKIVEIPNYSVLYKLKTNTIDFIRVSLTDQNGKLINIRGEAVNIRLLIKNGFKI</sequence>
<feature type="signal peptide" evidence="1">
    <location>
        <begin position="1"/>
        <end position="27"/>
    </location>
</feature>
<keyword evidence="1" id="KW-0732">Signal</keyword>
<feature type="chain" id="PRO_5026018792" evidence="1">
    <location>
        <begin position="28"/>
        <end position="400"/>
    </location>
</feature>
<gene>
    <name evidence="2" type="ORF">FWK35_00015321</name>
</gene>
<evidence type="ECO:0000256" key="1">
    <source>
        <dbReference type="SAM" id="SignalP"/>
    </source>
</evidence>
<reference evidence="2 3" key="1">
    <citation type="submission" date="2019-08" db="EMBL/GenBank/DDBJ databases">
        <title>Whole genome of Aphis craccivora.</title>
        <authorList>
            <person name="Voronova N.V."/>
            <person name="Shulinski R.S."/>
            <person name="Bandarenka Y.V."/>
            <person name="Zhorov D.G."/>
            <person name="Warner D."/>
        </authorList>
    </citation>
    <scope>NUCLEOTIDE SEQUENCE [LARGE SCALE GENOMIC DNA]</scope>
    <source>
        <strain evidence="2">180601</strain>
        <tissue evidence="2">Whole Body</tissue>
    </source>
</reference>
<keyword evidence="3" id="KW-1185">Reference proteome</keyword>
<protein>
    <submittedName>
        <fullName evidence="2">Protein ALP1-like</fullName>
    </submittedName>
</protein>
<organism evidence="2 3">
    <name type="scientific">Aphis craccivora</name>
    <name type="common">Cowpea aphid</name>
    <dbReference type="NCBI Taxonomy" id="307492"/>
    <lineage>
        <taxon>Eukaryota</taxon>
        <taxon>Metazoa</taxon>
        <taxon>Ecdysozoa</taxon>
        <taxon>Arthropoda</taxon>
        <taxon>Hexapoda</taxon>
        <taxon>Insecta</taxon>
        <taxon>Pterygota</taxon>
        <taxon>Neoptera</taxon>
        <taxon>Paraneoptera</taxon>
        <taxon>Hemiptera</taxon>
        <taxon>Sternorrhyncha</taxon>
        <taxon>Aphidomorpha</taxon>
        <taxon>Aphidoidea</taxon>
        <taxon>Aphididae</taxon>
        <taxon>Aphidini</taxon>
        <taxon>Aphis</taxon>
        <taxon>Aphis</taxon>
    </lineage>
</organism>